<protein>
    <submittedName>
        <fullName evidence="3">Sulfotransferase domain protein</fullName>
    </submittedName>
</protein>
<dbReference type="PANTHER" id="PTHR12788">
    <property type="entry name" value="PROTEIN-TYROSINE SULFOTRANSFERASE 2"/>
    <property type="match status" value="1"/>
</dbReference>
<dbReference type="GO" id="GO:0008476">
    <property type="term" value="F:protein-tyrosine sulfotransferase activity"/>
    <property type="evidence" value="ECO:0007669"/>
    <property type="project" value="InterPro"/>
</dbReference>
<name>A0A517VJ45_9PLAN</name>
<keyword evidence="4" id="KW-1185">Reference proteome</keyword>
<dbReference type="InterPro" id="IPR027417">
    <property type="entry name" value="P-loop_NTPase"/>
</dbReference>
<dbReference type="AlphaFoldDB" id="A0A517VJ45"/>
<dbReference type="InterPro" id="IPR026634">
    <property type="entry name" value="TPST-like"/>
</dbReference>
<feature type="domain" description="Sulfotransferase" evidence="2">
    <location>
        <begin position="5"/>
        <end position="208"/>
    </location>
</feature>
<dbReference type="InterPro" id="IPR000863">
    <property type="entry name" value="Sulfotransferase_dom"/>
</dbReference>
<dbReference type="PANTHER" id="PTHR12788:SF10">
    <property type="entry name" value="PROTEIN-TYROSINE SULFOTRANSFERASE"/>
    <property type="match status" value="1"/>
</dbReference>
<dbReference type="KEGG" id="gax:Pan161_46980"/>
<dbReference type="Pfam" id="PF00685">
    <property type="entry name" value="Sulfotransfer_1"/>
    <property type="match status" value="1"/>
</dbReference>
<proteinExistence type="predicted"/>
<gene>
    <name evidence="3" type="ORF">Pan161_46980</name>
</gene>
<dbReference type="OrthoDB" id="9777890at2"/>
<organism evidence="3 4">
    <name type="scientific">Gimesia algae</name>
    <dbReference type="NCBI Taxonomy" id="2527971"/>
    <lineage>
        <taxon>Bacteria</taxon>
        <taxon>Pseudomonadati</taxon>
        <taxon>Planctomycetota</taxon>
        <taxon>Planctomycetia</taxon>
        <taxon>Planctomycetales</taxon>
        <taxon>Planctomycetaceae</taxon>
        <taxon>Gimesia</taxon>
    </lineage>
</organism>
<evidence type="ECO:0000313" key="4">
    <source>
        <dbReference type="Proteomes" id="UP000316855"/>
    </source>
</evidence>
<evidence type="ECO:0000259" key="2">
    <source>
        <dbReference type="Pfam" id="PF00685"/>
    </source>
</evidence>
<evidence type="ECO:0000313" key="3">
    <source>
        <dbReference type="EMBL" id="QDT93026.1"/>
    </source>
</evidence>
<dbReference type="SUPFAM" id="SSF52540">
    <property type="entry name" value="P-loop containing nucleoside triphosphate hydrolases"/>
    <property type="match status" value="1"/>
</dbReference>
<evidence type="ECO:0000256" key="1">
    <source>
        <dbReference type="ARBA" id="ARBA00022679"/>
    </source>
</evidence>
<accession>A0A517VJ45</accession>
<keyword evidence="1 3" id="KW-0808">Transferase</keyword>
<dbReference type="Gene3D" id="3.40.50.300">
    <property type="entry name" value="P-loop containing nucleotide triphosphate hydrolases"/>
    <property type="match status" value="1"/>
</dbReference>
<sequence>MSFYVAGCQRSGTTLLRLILNSHSQITCFDEAVSYETFLGLQTPEELILEDHLIGYKIPRFAEQLLLEVVSDTDYPHVPQFFNKDDDEVIFITRDVLDVVSSMKTLTFDDGLSWLQKYGLETLKFKMNDESFCNKYKTEIKQVEETEYNEAAVGALYWKFKNDALFEYQQAGLKLLSLKYETLVSSPRTEITRIVEFLNIEFEDSLLNHHKIKHSEIGPDGKAIGGTDPGKAISTSSVGRYVGILSESEIQIIHGITGSLEDSLAHV</sequence>
<reference evidence="3 4" key="1">
    <citation type="submission" date="2019-02" db="EMBL/GenBank/DDBJ databases">
        <title>Deep-cultivation of Planctomycetes and their phenomic and genomic characterization uncovers novel biology.</title>
        <authorList>
            <person name="Wiegand S."/>
            <person name="Jogler M."/>
            <person name="Boedeker C."/>
            <person name="Pinto D."/>
            <person name="Vollmers J."/>
            <person name="Rivas-Marin E."/>
            <person name="Kohn T."/>
            <person name="Peeters S.H."/>
            <person name="Heuer A."/>
            <person name="Rast P."/>
            <person name="Oberbeckmann S."/>
            <person name="Bunk B."/>
            <person name="Jeske O."/>
            <person name="Meyerdierks A."/>
            <person name="Storesund J.E."/>
            <person name="Kallscheuer N."/>
            <person name="Luecker S."/>
            <person name="Lage O.M."/>
            <person name="Pohl T."/>
            <person name="Merkel B.J."/>
            <person name="Hornburger P."/>
            <person name="Mueller R.-W."/>
            <person name="Bruemmer F."/>
            <person name="Labrenz M."/>
            <person name="Spormann A.M."/>
            <person name="Op den Camp H."/>
            <person name="Overmann J."/>
            <person name="Amann R."/>
            <person name="Jetten M.S.M."/>
            <person name="Mascher T."/>
            <person name="Medema M.H."/>
            <person name="Devos D.P."/>
            <person name="Kaster A.-K."/>
            <person name="Ovreas L."/>
            <person name="Rohde M."/>
            <person name="Galperin M.Y."/>
            <person name="Jogler C."/>
        </authorList>
    </citation>
    <scope>NUCLEOTIDE SEQUENCE [LARGE SCALE GENOMIC DNA]</scope>
    <source>
        <strain evidence="3 4">Pan161</strain>
    </source>
</reference>
<dbReference type="RefSeq" id="WP_145231037.1">
    <property type="nucleotide sequence ID" value="NZ_CP036343.1"/>
</dbReference>
<dbReference type="EMBL" id="CP036343">
    <property type="protein sequence ID" value="QDT93026.1"/>
    <property type="molecule type" value="Genomic_DNA"/>
</dbReference>
<dbReference type="Proteomes" id="UP000316855">
    <property type="component" value="Chromosome"/>
</dbReference>